<keyword evidence="3" id="KW-1185">Reference proteome</keyword>
<reference evidence="2" key="2">
    <citation type="submission" date="2025-08" db="UniProtKB">
        <authorList>
            <consortium name="Ensembl"/>
        </authorList>
    </citation>
    <scope>IDENTIFICATION</scope>
    <source>
        <strain evidence="2">Thorbecke</strain>
    </source>
</reference>
<organism evidence="2 3">
    <name type="scientific">Oryctolagus cuniculus</name>
    <name type="common">Rabbit</name>
    <dbReference type="NCBI Taxonomy" id="9986"/>
    <lineage>
        <taxon>Eukaryota</taxon>
        <taxon>Metazoa</taxon>
        <taxon>Chordata</taxon>
        <taxon>Craniata</taxon>
        <taxon>Vertebrata</taxon>
        <taxon>Euteleostomi</taxon>
        <taxon>Mammalia</taxon>
        <taxon>Eutheria</taxon>
        <taxon>Euarchontoglires</taxon>
        <taxon>Glires</taxon>
        <taxon>Lagomorpha</taxon>
        <taxon>Leporidae</taxon>
        <taxon>Oryctolagus</taxon>
    </lineage>
</organism>
<evidence type="ECO:0000313" key="3">
    <source>
        <dbReference type="Proteomes" id="UP000001811"/>
    </source>
</evidence>
<dbReference type="AlphaFoldDB" id="A0A5F9CLT3"/>
<dbReference type="SMR" id="A0A5F9CLT3"/>
<protein>
    <recommendedName>
        <fullName evidence="4">FAM3 metabolism regulating signaling molecule B</fullName>
    </recommendedName>
</protein>
<feature type="compositionally biased region" description="Basic and acidic residues" evidence="1">
    <location>
        <begin position="9"/>
        <end position="31"/>
    </location>
</feature>
<evidence type="ECO:0008006" key="4">
    <source>
        <dbReference type="Google" id="ProtNLM"/>
    </source>
</evidence>
<feature type="region of interest" description="Disordered" evidence="1">
    <location>
        <begin position="1"/>
        <end position="72"/>
    </location>
</feature>
<dbReference type="Ensembl" id="ENSOCUT00000063455.1">
    <property type="protein sequence ID" value="ENSOCUP00000034652.1"/>
    <property type="gene ID" value="ENSOCUG00000023923.3"/>
</dbReference>
<sequence>MGTRGGRGAHREDGTRTRTRAREALHREEGRRHGRGRGARERQEGPTGTRAGEGRRAKAGRIPAPRLGSAPRKGPGAFRALLLVLASVCAWYSGYLLAELVPDAPLSSAVYSIRSIGEKPVLRAPTPKRQKCDHWTPCPPDTYAYRLLSGGGRDKYAKICFEDELLIGEKTGNVARGINIAVVDYATGKMTAARYFDMYEGGEDVLLTLAPRASQGDAAAPGGSGGHPGALGDGARVRVTWPLPTGQGQGDVAPPTGWGQGDGTPPPQGGVRVTGPLPLGCPCALCVLGPRGGDSACYLTRAWKSVARVQSAHHQGRAALPASPGLSWGPCRTSCCAARRVGHCSEGCEGQSCRGAQAEPVSDETHLCPPRHPSDCRGAT</sequence>
<feature type="compositionally biased region" description="Gly residues" evidence="1">
    <location>
        <begin position="222"/>
        <end position="232"/>
    </location>
</feature>
<evidence type="ECO:0000313" key="2">
    <source>
        <dbReference type="Ensembl" id="ENSOCUP00000034652.1"/>
    </source>
</evidence>
<reference evidence="2" key="3">
    <citation type="submission" date="2025-09" db="UniProtKB">
        <authorList>
            <consortium name="Ensembl"/>
        </authorList>
    </citation>
    <scope>IDENTIFICATION</scope>
    <source>
        <strain evidence="2">Thorbecke</strain>
    </source>
</reference>
<dbReference type="PaxDb" id="9986-ENSOCUP00000021794"/>
<name>A0A5F9CLT3_RABIT</name>
<dbReference type="Proteomes" id="UP000001811">
    <property type="component" value="Unplaced"/>
</dbReference>
<evidence type="ECO:0000256" key="1">
    <source>
        <dbReference type="SAM" id="MobiDB-lite"/>
    </source>
</evidence>
<accession>A0A5F9CLT3</accession>
<dbReference type="Bgee" id="ENSOCUG00000023923">
    <property type="expression patterns" value="Expressed in blood and 7 other cell types or tissues"/>
</dbReference>
<dbReference type="InParanoid" id="A0A5F9CLT3"/>
<dbReference type="InterPro" id="IPR039220">
    <property type="entry name" value="FAM3"/>
</dbReference>
<dbReference type="STRING" id="9986.ENSOCUP00000034652"/>
<dbReference type="PANTHER" id="PTHR14592">
    <property type="entry name" value="UNCHARACTERIZED FAM3"/>
    <property type="match status" value="1"/>
</dbReference>
<feature type="region of interest" description="Disordered" evidence="1">
    <location>
        <begin position="215"/>
        <end position="234"/>
    </location>
</feature>
<proteinExistence type="predicted"/>
<dbReference type="GeneTree" id="ENSGT00950000183004"/>
<reference evidence="2 3" key="1">
    <citation type="journal article" date="2011" name="Nature">
        <title>A high-resolution map of human evolutionary constraint using 29 mammals.</title>
        <authorList>
            <person name="Lindblad-Toh K."/>
            <person name="Garber M."/>
            <person name="Zuk O."/>
            <person name="Lin M.F."/>
            <person name="Parker B.J."/>
            <person name="Washietl S."/>
            <person name="Kheradpour P."/>
            <person name="Ernst J."/>
            <person name="Jordan G."/>
            <person name="Mauceli E."/>
            <person name="Ward L.D."/>
            <person name="Lowe C.B."/>
            <person name="Holloway A.K."/>
            <person name="Clamp M."/>
            <person name="Gnerre S."/>
            <person name="Alfoldi J."/>
            <person name="Beal K."/>
            <person name="Chang J."/>
            <person name="Clawson H."/>
            <person name="Cuff J."/>
            <person name="Di Palma F."/>
            <person name="Fitzgerald S."/>
            <person name="Flicek P."/>
            <person name="Guttman M."/>
            <person name="Hubisz M.J."/>
            <person name="Jaffe D.B."/>
            <person name="Jungreis I."/>
            <person name="Kent W.J."/>
            <person name="Kostka D."/>
            <person name="Lara M."/>
            <person name="Martins A.L."/>
            <person name="Massingham T."/>
            <person name="Moltke I."/>
            <person name="Raney B.J."/>
            <person name="Rasmussen M.D."/>
            <person name="Robinson J."/>
            <person name="Stark A."/>
            <person name="Vilella A.J."/>
            <person name="Wen J."/>
            <person name="Xie X."/>
            <person name="Zody M.C."/>
            <person name="Baldwin J."/>
            <person name="Bloom T."/>
            <person name="Chin C.W."/>
            <person name="Heiman D."/>
            <person name="Nicol R."/>
            <person name="Nusbaum C."/>
            <person name="Young S."/>
            <person name="Wilkinson J."/>
            <person name="Worley K.C."/>
            <person name="Kovar C.L."/>
            <person name="Muzny D.M."/>
            <person name="Gibbs R.A."/>
            <person name="Cree A."/>
            <person name="Dihn H.H."/>
            <person name="Fowler G."/>
            <person name="Jhangiani S."/>
            <person name="Joshi V."/>
            <person name="Lee S."/>
            <person name="Lewis L.R."/>
            <person name="Nazareth L.V."/>
            <person name="Okwuonu G."/>
            <person name="Santibanez J."/>
            <person name="Warren W.C."/>
            <person name="Mardis E.R."/>
            <person name="Weinstock G.M."/>
            <person name="Wilson R.K."/>
            <person name="Delehaunty K."/>
            <person name="Dooling D."/>
            <person name="Fronik C."/>
            <person name="Fulton L."/>
            <person name="Fulton B."/>
            <person name="Graves T."/>
            <person name="Minx P."/>
            <person name="Sodergren E."/>
            <person name="Birney E."/>
            <person name="Margulies E.H."/>
            <person name="Herrero J."/>
            <person name="Green E.D."/>
            <person name="Haussler D."/>
            <person name="Siepel A."/>
            <person name="Goldman N."/>
            <person name="Pollard K.S."/>
            <person name="Pedersen J.S."/>
            <person name="Lander E.S."/>
            <person name="Kellis M."/>
        </authorList>
    </citation>
    <scope>NUCLEOTIDE SEQUENCE [LARGE SCALE GENOMIC DNA]</scope>
    <source>
        <strain evidence="3">Thorbecke</strain>
    </source>
</reference>